<feature type="binding site" evidence="4">
    <location>
        <position position="164"/>
    </location>
    <ligand>
        <name>Mg(2+)</name>
        <dbReference type="ChEBI" id="CHEBI:18420"/>
    </ligand>
</feature>
<dbReference type="HAMAP" id="MF_00470">
    <property type="entry name" value="MenC_1"/>
    <property type="match status" value="1"/>
</dbReference>
<keyword evidence="3 4" id="KW-0456">Lyase</keyword>
<dbReference type="InterPro" id="IPR013342">
    <property type="entry name" value="Mandelate_racemase_C"/>
</dbReference>
<comment type="pathway">
    <text evidence="4">Quinol/quinone metabolism; 1,4-dihydroxy-2-naphthoate biosynthesis; 1,4-dihydroxy-2-naphthoate from chorismate: step 4/7.</text>
</comment>
<comment type="similarity">
    <text evidence="4">Belongs to the mandelate racemase/muconate lactonizing enzyme family. MenC type 1 subfamily.</text>
</comment>
<dbReference type="InterPro" id="IPR010196">
    <property type="entry name" value="OSB_synthase_MenC1"/>
</dbReference>
<evidence type="ECO:0000256" key="4">
    <source>
        <dbReference type="HAMAP-Rule" id="MF_00470"/>
    </source>
</evidence>
<evidence type="ECO:0000256" key="2">
    <source>
        <dbReference type="ARBA" id="ARBA00022842"/>
    </source>
</evidence>
<dbReference type="GO" id="GO:0009234">
    <property type="term" value="P:menaquinone biosynthetic process"/>
    <property type="evidence" value="ECO:0007669"/>
    <property type="project" value="UniProtKB-UniRule"/>
</dbReference>
<comment type="catalytic activity">
    <reaction evidence="4">
        <text>(1R,6R)-6-hydroxy-2-succinyl-cyclohexa-2,4-diene-1-carboxylate = 2-succinylbenzoate + H2O</text>
        <dbReference type="Rhea" id="RHEA:10196"/>
        <dbReference type="ChEBI" id="CHEBI:15377"/>
        <dbReference type="ChEBI" id="CHEBI:18325"/>
        <dbReference type="ChEBI" id="CHEBI:58689"/>
        <dbReference type="EC" id="4.2.1.113"/>
    </reaction>
</comment>
<evidence type="ECO:0000259" key="5">
    <source>
        <dbReference type="SMART" id="SM00922"/>
    </source>
</evidence>
<dbReference type="Gene3D" id="3.20.20.120">
    <property type="entry name" value="Enolase-like C-terminal domain"/>
    <property type="match status" value="1"/>
</dbReference>
<evidence type="ECO:0000256" key="1">
    <source>
        <dbReference type="ARBA" id="ARBA00022723"/>
    </source>
</evidence>
<dbReference type="SFLD" id="SFLDF00009">
    <property type="entry name" value="o-succinylbenzoate_synthase"/>
    <property type="match status" value="1"/>
</dbReference>
<protein>
    <recommendedName>
        <fullName evidence="4">o-succinylbenzoate synthase</fullName>
        <shortName evidence="4">OSB synthase</shortName>
        <shortName evidence="4">OSBS</shortName>
        <ecNumber evidence="4">4.2.1.113</ecNumber>
    </recommendedName>
    <alternativeName>
        <fullName evidence="4">4-(2'-carboxyphenyl)-4-oxybutyric acid synthase</fullName>
    </alternativeName>
    <alternativeName>
        <fullName evidence="4">o-succinylbenzoic acid synthase</fullName>
    </alternativeName>
</protein>
<feature type="binding site" evidence="4">
    <location>
        <position position="220"/>
    </location>
    <ligand>
        <name>Mg(2+)</name>
        <dbReference type="ChEBI" id="CHEBI:18420"/>
    </ligand>
</feature>
<dbReference type="InterPro" id="IPR036849">
    <property type="entry name" value="Enolase-like_C_sf"/>
</dbReference>
<dbReference type="UniPathway" id="UPA00079"/>
<dbReference type="SFLD" id="SFLDG00180">
    <property type="entry name" value="muconate_cycloisomerase"/>
    <property type="match status" value="1"/>
</dbReference>
<dbReference type="SUPFAM" id="SSF51604">
    <property type="entry name" value="Enolase C-terminal domain-like"/>
    <property type="match status" value="1"/>
</dbReference>
<dbReference type="SMART" id="SM00922">
    <property type="entry name" value="MR_MLE"/>
    <property type="match status" value="1"/>
</dbReference>
<dbReference type="Proteomes" id="UP000234206">
    <property type="component" value="Unassembled WGS sequence"/>
</dbReference>
<keyword evidence="2 4" id="KW-0460">Magnesium</keyword>
<keyword evidence="1 4" id="KW-0479">Metal-binding</keyword>
<sequence length="354" mass="36981">MLPCSTPRPPAVADPTLGRPLPELGELLEHLVVVRLPMAVRFRGLTVRETALVRGPLGWAEFAPFTEYDDAESSRWLAATLEAGWWGWPTPLRPLVEVNATVPAVAAEEVPAVLARVPGATAAKVKVAEKALLLADEDASAAADLARITAVRDATGPGVRVRIDANGAWTVRQAAAFLEQVAATGEHLDYCEQPCATAAELAELRELLAARGVPVRIAADESVRRATDPMLVRALGAADLVVVKAAPLGGVAAASQILTATGLPAVVSSALESSVGLAAGVALAASMPELDGPCGLGTARLFTEDVTSAPLAPEGGRLEVRRVEADRVANVAEPARRAWWADRIGRCLDVLARP</sequence>
<dbReference type="OrthoDB" id="3725747at2"/>
<dbReference type="Pfam" id="PF18374">
    <property type="entry name" value="Enolase_like_N"/>
    <property type="match status" value="1"/>
</dbReference>
<dbReference type="AlphaFoldDB" id="A0A2I1P9P5"/>
<dbReference type="GO" id="GO:0000287">
    <property type="term" value="F:magnesium ion binding"/>
    <property type="evidence" value="ECO:0007669"/>
    <property type="project" value="UniProtKB-UniRule"/>
</dbReference>
<proteinExistence type="inferred from homology"/>
<comment type="cofactor">
    <cofactor evidence="4">
        <name>a divalent metal cation</name>
        <dbReference type="ChEBI" id="CHEBI:60240"/>
    </cofactor>
</comment>
<comment type="caution">
    <text evidence="6">The sequence shown here is derived from an EMBL/GenBank/DDBJ whole genome shotgun (WGS) entry which is preliminary data.</text>
</comment>
<reference evidence="6 7" key="1">
    <citation type="submission" date="2017-12" db="EMBL/GenBank/DDBJ databases">
        <title>Phylogenetic diversity of female urinary microbiome.</title>
        <authorList>
            <person name="Thomas-White K."/>
            <person name="Wolfe A.J."/>
        </authorList>
    </citation>
    <scope>NUCLEOTIDE SEQUENCE [LARGE SCALE GENOMIC DNA]</scope>
    <source>
        <strain evidence="6 7">UMB1298</strain>
    </source>
</reference>
<dbReference type="PANTHER" id="PTHR48073:SF2">
    <property type="entry name" value="O-SUCCINYLBENZOATE SYNTHASE"/>
    <property type="match status" value="1"/>
</dbReference>
<evidence type="ECO:0000313" key="7">
    <source>
        <dbReference type="Proteomes" id="UP000234206"/>
    </source>
</evidence>
<dbReference type="SFLD" id="SFLDS00001">
    <property type="entry name" value="Enolase"/>
    <property type="match status" value="1"/>
</dbReference>
<comment type="pathway">
    <text evidence="4">Quinol/quinone metabolism; menaquinone biosynthesis.</text>
</comment>
<dbReference type="EMBL" id="PKIZ01000014">
    <property type="protein sequence ID" value="PKZ41340.1"/>
    <property type="molecule type" value="Genomic_DNA"/>
</dbReference>
<name>A0A2I1P9P5_9MICO</name>
<feature type="active site" description="Proton acceptor" evidence="4">
    <location>
        <position position="244"/>
    </location>
</feature>
<dbReference type="Pfam" id="PF13378">
    <property type="entry name" value="MR_MLE_C"/>
    <property type="match status" value="1"/>
</dbReference>
<dbReference type="InterPro" id="IPR029065">
    <property type="entry name" value="Enolase_C-like"/>
</dbReference>
<dbReference type="GO" id="GO:0043748">
    <property type="term" value="F:O-succinylbenzoate synthase activity"/>
    <property type="evidence" value="ECO:0007669"/>
    <property type="project" value="UniProtKB-EC"/>
</dbReference>
<feature type="domain" description="Mandelate racemase/muconate lactonizing enzyme C-terminal" evidence="5">
    <location>
        <begin position="107"/>
        <end position="214"/>
    </location>
</feature>
<comment type="function">
    <text evidence="4">Converts 2-succinyl-6-hydroxy-2,4-cyclohexadiene-1-carboxylate (SHCHC) to 2-succinylbenzoate (OSB).</text>
</comment>
<dbReference type="UniPathway" id="UPA01057">
    <property type="reaction ID" value="UER00165"/>
</dbReference>
<keyword evidence="4" id="KW-0474">Menaquinone biosynthesis</keyword>
<accession>A0A2I1P9P5</accession>
<feature type="active site" description="Proton donor" evidence="4">
    <location>
        <position position="126"/>
    </location>
</feature>
<dbReference type="NCBIfam" id="NF002782">
    <property type="entry name" value="PRK02901.1"/>
    <property type="match status" value="1"/>
</dbReference>
<dbReference type="EC" id="4.2.1.113" evidence="4"/>
<evidence type="ECO:0000256" key="3">
    <source>
        <dbReference type="ARBA" id="ARBA00023239"/>
    </source>
</evidence>
<dbReference type="PANTHER" id="PTHR48073">
    <property type="entry name" value="O-SUCCINYLBENZOATE SYNTHASE-RELATED"/>
    <property type="match status" value="1"/>
</dbReference>
<gene>
    <name evidence="4" type="primary">menC</name>
    <name evidence="6" type="ORF">CYJ76_07915</name>
</gene>
<organism evidence="6 7">
    <name type="scientific">Kytococcus schroeteri</name>
    <dbReference type="NCBI Taxonomy" id="138300"/>
    <lineage>
        <taxon>Bacteria</taxon>
        <taxon>Bacillati</taxon>
        <taxon>Actinomycetota</taxon>
        <taxon>Actinomycetes</taxon>
        <taxon>Micrococcales</taxon>
        <taxon>Kytococcaceae</taxon>
        <taxon>Kytococcus</taxon>
    </lineage>
</organism>
<feature type="binding site" evidence="4">
    <location>
        <position position="192"/>
    </location>
    <ligand>
        <name>Mg(2+)</name>
        <dbReference type="ChEBI" id="CHEBI:18420"/>
    </ligand>
</feature>
<keyword evidence="7" id="KW-1185">Reference proteome</keyword>
<evidence type="ECO:0000313" key="6">
    <source>
        <dbReference type="EMBL" id="PKZ41340.1"/>
    </source>
</evidence>
<dbReference type="RefSeq" id="WP_101849774.1">
    <property type="nucleotide sequence ID" value="NZ_PKIZ01000014.1"/>
</dbReference>